<keyword evidence="1" id="KW-0472">Membrane</keyword>
<feature type="transmembrane region" description="Helical" evidence="1">
    <location>
        <begin position="209"/>
        <end position="226"/>
    </location>
</feature>
<reference evidence="4" key="1">
    <citation type="submission" date="2017-05" db="EMBL/GenBank/DDBJ databases">
        <authorList>
            <person name="Sharma S."/>
            <person name="Sidhu C."/>
            <person name="Pinnaka A.K."/>
        </authorList>
    </citation>
    <scope>NUCLEOTIDE SEQUENCE [LARGE SCALE GENOMIC DNA]</scope>
    <source>
        <strain evidence="4">AK93</strain>
    </source>
</reference>
<dbReference type="RefSeq" id="WP_116303709.1">
    <property type="nucleotide sequence ID" value="NZ_NFZV01000027.1"/>
</dbReference>
<feature type="transmembrane region" description="Helical" evidence="1">
    <location>
        <begin position="124"/>
        <end position="144"/>
    </location>
</feature>
<proteinExistence type="predicted"/>
<dbReference type="AlphaFoldDB" id="A0A3E0WJP5"/>
<feature type="transmembrane region" description="Helical" evidence="1">
    <location>
        <begin position="233"/>
        <end position="254"/>
    </location>
</feature>
<evidence type="ECO:0000259" key="2">
    <source>
        <dbReference type="Pfam" id="PF02517"/>
    </source>
</evidence>
<feature type="transmembrane region" description="Helical" evidence="1">
    <location>
        <begin position="90"/>
        <end position="118"/>
    </location>
</feature>
<evidence type="ECO:0000256" key="1">
    <source>
        <dbReference type="SAM" id="Phobius"/>
    </source>
</evidence>
<dbReference type="EMBL" id="NFZW01000026">
    <property type="protein sequence ID" value="RFA32679.1"/>
    <property type="molecule type" value="Genomic_DNA"/>
</dbReference>
<evidence type="ECO:0000313" key="3">
    <source>
        <dbReference type="EMBL" id="RFA32679.1"/>
    </source>
</evidence>
<accession>A0A3E0WJP5</accession>
<organism evidence="3 4">
    <name type="scientific">Alkalilimnicola ehrlichii</name>
    <dbReference type="NCBI Taxonomy" id="351052"/>
    <lineage>
        <taxon>Bacteria</taxon>
        <taxon>Pseudomonadati</taxon>
        <taxon>Pseudomonadota</taxon>
        <taxon>Gammaproteobacteria</taxon>
        <taxon>Chromatiales</taxon>
        <taxon>Ectothiorhodospiraceae</taxon>
        <taxon>Alkalilimnicola</taxon>
    </lineage>
</organism>
<feature type="transmembrane region" description="Helical" evidence="1">
    <location>
        <begin position="12"/>
        <end position="36"/>
    </location>
</feature>
<dbReference type="Pfam" id="PF02517">
    <property type="entry name" value="Rce1-like"/>
    <property type="match status" value="1"/>
</dbReference>
<feature type="domain" description="CAAX prenyl protease 2/Lysostaphin resistance protein A-like" evidence="2">
    <location>
        <begin position="132"/>
        <end position="245"/>
    </location>
</feature>
<dbReference type="OrthoDB" id="6059004at2"/>
<feature type="transmembrane region" description="Helical" evidence="1">
    <location>
        <begin position="165"/>
        <end position="189"/>
    </location>
</feature>
<dbReference type="GO" id="GO:0004175">
    <property type="term" value="F:endopeptidase activity"/>
    <property type="evidence" value="ECO:0007669"/>
    <property type="project" value="UniProtKB-ARBA"/>
</dbReference>
<dbReference type="GO" id="GO:0080120">
    <property type="term" value="P:CAAX-box protein maturation"/>
    <property type="evidence" value="ECO:0007669"/>
    <property type="project" value="UniProtKB-ARBA"/>
</dbReference>
<name>A0A3E0WJP5_9GAMM</name>
<keyword evidence="4" id="KW-1185">Reference proteome</keyword>
<dbReference type="InterPro" id="IPR003675">
    <property type="entry name" value="Rce1/LyrA-like_dom"/>
</dbReference>
<evidence type="ECO:0000313" key="4">
    <source>
        <dbReference type="Proteomes" id="UP000256763"/>
    </source>
</evidence>
<feature type="transmembrane region" description="Helical" evidence="1">
    <location>
        <begin position="48"/>
        <end position="69"/>
    </location>
</feature>
<keyword evidence="1" id="KW-0812">Transmembrane</keyword>
<keyword evidence="1" id="KW-1133">Transmembrane helix</keyword>
<protein>
    <recommendedName>
        <fullName evidence="2">CAAX prenyl protease 2/Lysostaphin resistance protein A-like domain-containing protein</fullName>
    </recommendedName>
</protein>
<feature type="transmembrane region" description="Helical" evidence="1">
    <location>
        <begin position="266"/>
        <end position="286"/>
    </location>
</feature>
<sequence length="296" mass="30649">MVAIDRRLPAGVALGRALAAAVLMGVVLAVASFIGSAFGASASSSDPFGVRLIVAGSVGITVVAVILLLRRRWDRAPLAGIGLSGVRRDMAGFLLGLGVVSAAGVAVIAVLSLIGVARWSSFDLLHLLVFLATNAVVALLLEAIPEEVSIRGYALTALRMRYSRPVATVLNIMVFLCVPVVALGVQALLELLASADGATFSLAPGGVNPLMYYLTLAAFGFMLVYARDATASATVWTCIGAHLAWLTINRIVLGRATGVEVALGEGATLVFFAVYFSMAVVGFSILRGRAGLSKFA</sequence>
<dbReference type="Proteomes" id="UP000256763">
    <property type="component" value="Unassembled WGS sequence"/>
</dbReference>
<comment type="caution">
    <text evidence="3">The sequence shown here is derived from an EMBL/GenBank/DDBJ whole genome shotgun (WGS) entry which is preliminary data.</text>
</comment>
<gene>
    <name evidence="3" type="ORF">CAL65_18910</name>
</gene>